<evidence type="ECO:0000313" key="2">
    <source>
        <dbReference type="Proteomes" id="UP000326837"/>
    </source>
</evidence>
<keyword evidence="2" id="KW-1185">Reference proteome</keyword>
<name>A0A5K7X6T8_9BACT</name>
<accession>A0A5K7X6T8</accession>
<gene>
    <name evidence="1" type="ORF">PLANPX_0053</name>
</gene>
<reference evidence="2" key="1">
    <citation type="submission" date="2019-10" db="EMBL/GenBank/DDBJ databases">
        <title>Lacipirellula parvula gen. nov., sp. nov., representing a lineage of planctomycetes widespread in freshwater anoxic habitats, and description of the family Lacipirellulaceae.</title>
        <authorList>
            <person name="Dedysh S.N."/>
            <person name="Kulichevskaya I.S."/>
            <person name="Beletsky A.V."/>
            <person name="Rakitin A.L."/>
            <person name="Mardanov A.V."/>
            <person name="Ivanova A.A."/>
            <person name="Saltykova V.X."/>
            <person name="Rijpstra W.I.C."/>
            <person name="Sinninghe Damste J.S."/>
            <person name="Ravin N.V."/>
        </authorList>
    </citation>
    <scope>NUCLEOTIDE SEQUENCE [LARGE SCALE GENOMIC DNA]</scope>
    <source>
        <strain evidence="2">PX69</strain>
    </source>
</reference>
<evidence type="ECO:0000313" key="1">
    <source>
        <dbReference type="EMBL" id="BBO30441.1"/>
    </source>
</evidence>
<sequence length="37" mass="3896">MVSWVIAQEAAGGDDFRVSTGLRGRWSPCCGSLKPTG</sequence>
<dbReference type="Proteomes" id="UP000326837">
    <property type="component" value="Chromosome"/>
</dbReference>
<dbReference type="EMBL" id="AP021861">
    <property type="protein sequence ID" value="BBO30441.1"/>
    <property type="molecule type" value="Genomic_DNA"/>
</dbReference>
<organism evidence="1 2">
    <name type="scientific">Lacipirellula parvula</name>
    <dbReference type="NCBI Taxonomy" id="2650471"/>
    <lineage>
        <taxon>Bacteria</taxon>
        <taxon>Pseudomonadati</taxon>
        <taxon>Planctomycetota</taxon>
        <taxon>Planctomycetia</taxon>
        <taxon>Pirellulales</taxon>
        <taxon>Lacipirellulaceae</taxon>
        <taxon>Lacipirellula</taxon>
    </lineage>
</organism>
<dbReference type="KEGG" id="lpav:PLANPX_0053"/>
<dbReference type="AlphaFoldDB" id="A0A5K7X6T8"/>
<protein>
    <submittedName>
        <fullName evidence="1">Uncharacterized protein</fullName>
    </submittedName>
</protein>
<proteinExistence type="predicted"/>